<reference evidence="2 3" key="1">
    <citation type="submission" date="2017-03" db="EMBL/GenBank/DDBJ databases">
        <authorList>
            <person name="Afonso C.L."/>
            <person name="Miller P.J."/>
            <person name="Scott M.A."/>
            <person name="Spackman E."/>
            <person name="Goraichik I."/>
            <person name="Dimitrov K.M."/>
            <person name="Suarez D.L."/>
            <person name="Swayne D.E."/>
        </authorList>
    </citation>
    <scope>NUCLEOTIDE SEQUENCE [LARGE SCALE GENOMIC DNA]</scope>
    <source>
        <strain evidence="2 3">CECT 8397</strain>
    </source>
</reference>
<evidence type="ECO:0000313" key="2">
    <source>
        <dbReference type="EMBL" id="SLN22070.1"/>
    </source>
</evidence>
<gene>
    <name evidence="2" type="ORF">PSJ8397_00873</name>
</gene>
<keyword evidence="3" id="KW-1185">Reference proteome</keyword>
<sequence length="197" mass="22210">MASGVWTSIFGKRKTEMPRWEAEMMYSGDPDIVVAQGSDVIPWLSQQGPETWHVVATGWNYGYGVDPLRWILTQQACDRGTAAQVFLVEGMGHWLWDVRANARVFDDDTHLCRLILDRWDSYGGSAFRPTVPVHENQYRDAKAMQDAPPLADTPLAQILDYQGEGQAVSKYEAMDGKIVQSFDRWLDGKGITPTDEI</sequence>
<proteinExistence type="predicted"/>
<dbReference type="Pfam" id="PF14096">
    <property type="entry name" value="DUF4274"/>
    <property type="match status" value="1"/>
</dbReference>
<dbReference type="InterPro" id="IPR025369">
    <property type="entry name" value="DUF4274"/>
</dbReference>
<dbReference type="EMBL" id="FWFT01000001">
    <property type="protein sequence ID" value="SLN22070.1"/>
    <property type="molecule type" value="Genomic_DNA"/>
</dbReference>
<evidence type="ECO:0000313" key="3">
    <source>
        <dbReference type="Proteomes" id="UP000193623"/>
    </source>
</evidence>
<dbReference type="AlphaFoldDB" id="A0A1Y5RPJ5"/>
<name>A0A1Y5RPJ5_9RHOB</name>
<dbReference type="Proteomes" id="UP000193623">
    <property type="component" value="Unassembled WGS sequence"/>
</dbReference>
<accession>A0A1Y5RPJ5</accession>
<dbReference type="RefSeq" id="WP_143515336.1">
    <property type="nucleotide sequence ID" value="NZ_FWFT01000001.1"/>
</dbReference>
<protein>
    <recommendedName>
        <fullName evidence="1">DUF4274 domain-containing protein</fullName>
    </recommendedName>
</protein>
<organism evidence="2 3">
    <name type="scientific">Pseudooctadecabacter jejudonensis</name>
    <dbReference type="NCBI Taxonomy" id="1391910"/>
    <lineage>
        <taxon>Bacteria</taxon>
        <taxon>Pseudomonadati</taxon>
        <taxon>Pseudomonadota</taxon>
        <taxon>Alphaproteobacteria</taxon>
        <taxon>Rhodobacterales</taxon>
        <taxon>Paracoccaceae</taxon>
        <taxon>Pseudooctadecabacter</taxon>
    </lineage>
</organism>
<feature type="domain" description="DUF4274" evidence="1">
    <location>
        <begin position="49"/>
        <end position="86"/>
    </location>
</feature>
<evidence type="ECO:0000259" key="1">
    <source>
        <dbReference type="Pfam" id="PF14096"/>
    </source>
</evidence>
<dbReference type="OrthoDB" id="7431744at2"/>